<organism evidence="2 3">
    <name type="scientific">Ligilactobacillus agilis</name>
    <dbReference type="NCBI Taxonomy" id="1601"/>
    <lineage>
        <taxon>Bacteria</taxon>
        <taxon>Bacillati</taxon>
        <taxon>Bacillota</taxon>
        <taxon>Bacilli</taxon>
        <taxon>Lactobacillales</taxon>
        <taxon>Lactobacillaceae</taxon>
        <taxon>Ligilactobacillus</taxon>
    </lineage>
</organism>
<name>A0A2I2A8P5_9LACO</name>
<evidence type="ECO:0000313" key="2">
    <source>
        <dbReference type="EMBL" id="PLA75748.1"/>
    </source>
</evidence>
<reference evidence="3" key="1">
    <citation type="submission" date="2017-12" db="EMBL/GenBank/DDBJ databases">
        <authorList>
            <person name="Christensen H."/>
        </authorList>
    </citation>
    <scope>NUCLEOTIDE SEQUENCE [LARGE SCALE GENOMIC DNA]</scope>
    <source>
        <strain evidence="3">268A</strain>
    </source>
</reference>
<dbReference type="InterPro" id="IPR014054">
    <property type="entry name" value="Phage_regulatory_Rha"/>
</dbReference>
<dbReference type="EMBL" id="PKGI01000051">
    <property type="protein sequence ID" value="PLA75748.1"/>
    <property type="molecule type" value="Genomic_DNA"/>
</dbReference>
<dbReference type="NCBIfam" id="TIGR02681">
    <property type="entry name" value="phage_pRha"/>
    <property type="match status" value="1"/>
</dbReference>
<feature type="coiled-coil region" evidence="1">
    <location>
        <begin position="125"/>
        <end position="152"/>
    </location>
</feature>
<sequence length="237" mass="27893">MNELVIMRDQQAVTTSLILAEAFGKQHKNVIQAIEGKIEPAENSARYRTMFSKGIYTDKKGEQRKMYYLNRDGFTFIAMGFTGRKADEFKLKYIEAFNKMEEQIKQAYLMQKQDSYMIDDPIQRAQRWIEEREEYKAKLEVMYEETQNIQDNTPISSKDYQVLSRKIGEKLERYINQHRIYNRNQIALLRWDLNNAILTAAGVPARTLIRQKHFTAVAEALVNWEPSLSTLEKLKAY</sequence>
<proteinExistence type="predicted"/>
<evidence type="ECO:0000313" key="3">
    <source>
        <dbReference type="Proteomes" id="UP000234579"/>
    </source>
</evidence>
<dbReference type="Proteomes" id="UP000234579">
    <property type="component" value="Unassembled WGS sequence"/>
</dbReference>
<comment type="caution">
    <text evidence="2">The sequence shown here is derived from an EMBL/GenBank/DDBJ whole genome shotgun (WGS) entry which is preliminary data.</text>
</comment>
<dbReference type="RefSeq" id="WP_101812342.1">
    <property type="nucleotide sequence ID" value="NZ_PKGI01000051.1"/>
</dbReference>
<keyword evidence="1" id="KW-0175">Coiled coil</keyword>
<dbReference type="AlphaFoldDB" id="A0A2I2A8P5"/>
<gene>
    <name evidence="2" type="ORF">CYR79_09690</name>
</gene>
<dbReference type="Pfam" id="PF09669">
    <property type="entry name" value="Phage_pRha"/>
    <property type="match status" value="1"/>
</dbReference>
<accession>A0A2I2A8P5</accession>
<evidence type="ECO:0000256" key="1">
    <source>
        <dbReference type="SAM" id="Coils"/>
    </source>
</evidence>
<protein>
    <submittedName>
        <fullName evidence="2">Phage regulatory protein</fullName>
    </submittedName>
</protein>